<organism evidence="1 2">
    <name type="scientific">Candidatus Muproteobacteria bacterium RBG_16_60_9</name>
    <dbReference type="NCBI Taxonomy" id="1817755"/>
    <lineage>
        <taxon>Bacteria</taxon>
        <taxon>Pseudomonadati</taxon>
        <taxon>Pseudomonadota</taxon>
        <taxon>Candidatus Muproteobacteria</taxon>
    </lineage>
</organism>
<dbReference type="Gene3D" id="3.30.160.250">
    <property type="match status" value="1"/>
</dbReference>
<dbReference type="AlphaFoldDB" id="A0A1F6VD78"/>
<evidence type="ECO:0008006" key="3">
    <source>
        <dbReference type="Google" id="ProtNLM"/>
    </source>
</evidence>
<protein>
    <recommendedName>
        <fullName evidence="3">HicB-like antitoxin of toxin-antitoxin system domain-containing protein</fullName>
    </recommendedName>
</protein>
<proteinExistence type="predicted"/>
<sequence length="142" mass="15798">MREFVYAARFTADKKDGGFVVTFRDIPEAITQSESHAECLEQAAGALQAALEGRIMSSLDIPKASKAKRGEHLVAVPVQSALKAALYLEMRQKGISRVELARRLRIDEKEARRMLDPHHATKADRLEKALAVLGRYAELRVA</sequence>
<evidence type="ECO:0000313" key="2">
    <source>
        <dbReference type="Proteomes" id="UP000179076"/>
    </source>
</evidence>
<name>A0A1F6VD78_9PROT</name>
<dbReference type="SUPFAM" id="SSF143100">
    <property type="entry name" value="TTHA1013/TTHA0281-like"/>
    <property type="match status" value="1"/>
</dbReference>
<accession>A0A1F6VD78</accession>
<reference evidence="1 2" key="1">
    <citation type="journal article" date="2016" name="Nat. Commun.">
        <title>Thousands of microbial genomes shed light on interconnected biogeochemical processes in an aquifer system.</title>
        <authorList>
            <person name="Anantharaman K."/>
            <person name="Brown C.T."/>
            <person name="Hug L.A."/>
            <person name="Sharon I."/>
            <person name="Castelle C.J."/>
            <person name="Probst A.J."/>
            <person name="Thomas B.C."/>
            <person name="Singh A."/>
            <person name="Wilkins M.J."/>
            <person name="Karaoz U."/>
            <person name="Brodie E.L."/>
            <person name="Williams K.H."/>
            <person name="Hubbard S.S."/>
            <person name="Banfield J.F."/>
        </authorList>
    </citation>
    <scope>NUCLEOTIDE SEQUENCE [LARGE SCALE GENOMIC DNA]</scope>
</reference>
<gene>
    <name evidence="1" type="ORF">A2W18_07915</name>
</gene>
<dbReference type="EMBL" id="MFSP01000056">
    <property type="protein sequence ID" value="OGI67580.1"/>
    <property type="molecule type" value="Genomic_DNA"/>
</dbReference>
<comment type="caution">
    <text evidence="1">The sequence shown here is derived from an EMBL/GenBank/DDBJ whole genome shotgun (WGS) entry which is preliminary data.</text>
</comment>
<evidence type="ECO:0000313" key="1">
    <source>
        <dbReference type="EMBL" id="OGI67580.1"/>
    </source>
</evidence>
<dbReference type="Proteomes" id="UP000179076">
    <property type="component" value="Unassembled WGS sequence"/>
</dbReference>
<dbReference type="InterPro" id="IPR035069">
    <property type="entry name" value="TTHA1013/TTHA0281-like"/>
</dbReference>